<name>A0ABU1AP49_9BACT</name>
<dbReference type="Pfam" id="PF02472">
    <property type="entry name" value="ExbD"/>
    <property type="match status" value="1"/>
</dbReference>
<feature type="chain" id="PRO_5047532887" evidence="8">
    <location>
        <begin position="24"/>
        <end position="190"/>
    </location>
</feature>
<dbReference type="Gene3D" id="3.30.420.270">
    <property type="match status" value="1"/>
</dbReference>
<evidence type="ECO:0000256" key="2">
    <source>
        <dbReference type="ARBA" id="ARBA00005811"/>
    </source>
</evidence>
<keyword evidence="3" id="KW-1003">Cell membrane</keyword>
<comment type="caution">
    <text evidence="9">The sequence shown here is derived from an EMBL/GenBank/DDBJ whole genome shotgun (WGS) entry which is preliminary data.</text>
</comment>
<evidence type="ECO:0000256" key="6">
    <source>
        <dbReference type="ARBA" id="ARBA00023136"/>
    </source>
</evidence>
<dbReference type="InterPro" id="IPR003400">
    <property type="entry name" value="ExbD"/>
</dbReference>
<keyword evidence="5" id="KW-1133">Transmembrane helix</keyword>
<keyword evidence="10" id="KW-1185">Reference proteome</keyword>
<keyword evidence="4 7" id="KW-0812">Transmembrane</keyword>
<dbReference type="EMBL" id="JARXIC010000097">
    <property type="protein sequence ID" value="MDQ8196444.1"/>
    <property type="molecule type" value="Genomic_DNA"/>
</dbReference>
<reference evidence="9 10" key="1">
    <citation type="submission" date="2023-04" db="EMBL/GenBank/DDBJ databases">
        <title>A novel bacteria isolated from coastal sediment.</title>
        <authorList>
            <person name="Liu X.-J."/>
            <person name="Du Z.-J."/>
        </authorList>
    </citation>
    <scope>NUCLEOTIDE SEQUENCE [LARGE SCALE GENOMIC DNA]</scope>
    <source>
        <strain evidence="9 10">SDUM461004</strain>
    </source>
</reference>
<organism evidence="9 10">
    <name type="scientific">Thalassobacterium sedimentorum</name>
    <dbReference type="NCBI Taxonomy" id="3041258"/>
    <lineage>
        <taxon>Bacteria</taxon>
        <taxon>Pseudomonadati</taxon>
        <taxon>Verrucomicrobiota</taxon>
        <taxon>Opitutia</taxon>
        <taxon>Puniceicoccales</taxon>
        <taxon>Coraliomargaritaceae</taxon>
        <taxon>Thalassobacterium</taxon>
    </lineage>
</organism>
<evidence type="ECO:0000256" key="3">
    <source>
        <dbReference type="ARBA" id="ARBA00022475"/>
    </source>
</evidence>
<dbReference type="Proteomes" id="UP001243717">
    <property type="component" value="Unassembled WGS sequence"/>
</dbReference>
<evidence type="ECO:0000313" key="10">
    <source>
        <dbReference type="Proteomes" id="UP001243717"/>
    </source>
</evidence>
<comment type="similarity">
    <text evidence="2 7">Belongs to the ExbD/TolR family.</text>
</comment>
<dbReference type="RefSeq" id="WP_308986876.1">
    <property type="nucleotide sequence ID" value="NZ_JARXIC010000097.1"/>
</dbReference>
<evidence type="ECO:0000256" key="7">
    <source>
        <dbReference type="RuleBase" id="RU003879"/>
    </source>
</evidence>
<accession>A0ABU1AP49</accession>
<keyword evidence="8" id="KW-0732">Signal</keyword>
<proteinExistence type="inferred from homology"/>
<evidence type="ECO:0000256" key="1">
    <source>
        <dbReference type="ARBA" id="ARBA00004162"/>
    </source>
</evidence>
<evidence type="ECO:0000256" key="4">
    <source>
        <dbReference type="ARBA" id="ARBA00022692"/>
    </source>
</evidence>
<keyword evidence="6" id="KW-0472">Membrane</keyword>
<keyword evidence="7" id="KW-0813">Transport</keyword>
<sequence length="190" mass="21248">MKPTKIKISFAIMATCLSTFALAYSNDAGFQEVEEAKNQKWEYKIIHRLGNSKQTPEGNLNELGRNGWELVLIKQTTEEHLPTYIFKRPVNKSQPDVGANQKLAPLEQKKAFEVSITKEELHAHGNLISSKELEKKLLELPDDTKILIRAEPAVAHKELLSVMDLCAKAGLKDVAIATTKAEQDASGQRR</sequence>
<comment type="subcellular location">
    <subcellularLocation>
        <location evidence="1">Cell membrane</location>
        <topology evidence="1">Single-pass membrane protein</topology>
    </subcellularLocation>
    <subcellularLocation>
        <location evidence="7">Cell membrane</location>
        <topology evidence="7">Single-pass type II membrane protein</topology>
    </subcellularLocation>
</comment>
<evidence type="ECO:0000256" key="5">
    <source>
        <dbReference type="ARBA" id="ARBA00022989"/>
    </source>
</evidence>
<gene>
    <name evidence="9" type="ORF">QEH59_18590</name>
</gene>
<feature type="signal peptide" evidence="8">
    <location>
        <begin position="1"/>
        <end position="23"/>
    </location>
</feature>
<evidence type="ECO:0000313" key="9">
    <source>
        <dbReference type="EMBL" id="MDQ8196444.1"/>
    </source>
</evidence>
<keyword evidence="7" id="KW-0653">Protein transport</keyword>
<protein>
    <submittedName>
        <fullName evidence="9">Biopolymer transporter ExbD</fullName>
    </submittedName>
</protein>
<evidence type="ECO:0000256" key="8">
    <source>
        <dbReference type="SAM" id="SignalP"/>
    </source>
</evidence>